<dbReference type="AlphaFoldDB" id="A0A5C3LVQ2"/>
<accession>A0A5C3LVQ2</accession>
<sequence length="316" mass="34939">MASPLDSTYGIWLVALFLETILYGCGLLQTWLYFHWYSKDHWGIKSMVIALVVFETLQITLFFASTYICLIDNFGNFPALLIINWEDSAQLMAGYLSAFIVQMYFAYCIYALDKKKLVAPLLIVTLALLEIGAAITQTVKTVQLGSFILLDSTKAITSLQSGAAVACDIVITFSLVNTLDNHKTGIKSTNSMLNMLMINAINRGMLTAVCAALNLILFLALPGQFYFFVGLLLSSKLYMNSALATLNTRQHILSKAYPADREWQSIPIGTISSGRTLDGSRSEATRVQVTVDSESYPDYDRKNTAGPKSTFIDGMM</sequence>
<name>A0A5C3LVQ2_9AGAR</name>
<feature type="transmembrane region" description="Helical" evidence="1">
    <location>
        <begin position="117"/>
        <end position="139"/>
    </location>
</feature>
<feature type="transmembrane region" description="Helical" evidence="1">
    <location>
        <begin position="200"/>
        <end position="219"/>
    </location>
</feature>
<dbReference type="PANTHER" id="PTHR40465">
    <property type="entry name" value="CHROMOSOME 1, WHOLE GENOME SHOTGUN SEQUENCE"/>
    <property type="match status" value="1"/>
</dbReference>
<dbReference type="Pfam" id="PF20152">
    <property type="entry name" value="DUF6534"/>
    <property type="match status" value="1"/>
</dbReference>
<dbReference type="OrthoDB" id="3053610at2759"/>
<feature type="transmembrane region" description="Helical" evidence="1">
    <location>
        <begin position="12"/>
        <end position="34"/>
    </location>
</feature>
<proteinExistence type="predicted"/>
<feature type="transmembrane region" description="Helical" evidence="1">
    <location>
        <begin position="88"/>
        <end position="110"/>
    </location>
</feature>
<protein>
    <recommendedName>
        <fullName evidence="2">DUF6534 domain-containing protein</fullName>
    </recommendedName>
</protein>
<keyword evidence="1" id="KW-0472">Membrane</keyword>
<keyword evidence="4" id="KW-1185">Reference proteome</keyword>
<organism evidence="3 4">
    <name type="scientific">Crucibulum laeve</name>
    <dbReference type="NCBI Taxonomy" id="68775"/>
    <lineage>
        <taxon>Eukaryota</taxon>
        <taxon>Fungi</taxon>
        <taxon>Dikarya</taxon>
        <taxon>Basidiomycota</taxon>
        <taxon>Agaricomycotina</taxon>
        <taxon>Agaricomycetes</taxon>
        <taxon>Agaricomycetidae</taxon>
        <taxon>Agaricales</taxon>
        <taxon>Agaricineae</taxon>
        <taxon>Nidulariaceae</taxon>
        <taxon>Crucibulum</taxon>
    </lineage>
</organism>
<dbReference type="EMBL" id="ML213610">
    <property type="protein sequence ID" value="TFK37070.1"/>
    <property type="molecule type" value="Genomic_DNA"/>
</dbReference>
<evidence type="ECO:0000259" key="2">
    <source>
        <dbReference type="Pfam" id="PF20152"/>
    </source>
</evidence>
<dbReference type="PANTHER" id="PTHR40465:SF1">
    <property type="entry name" value="DUF6534 DOMAIN-CONTAINING PROTEIN"/>
    <property type="match status" value="1"/>
</dbReference>
<reference evidence="3 4" key="1">
    <citation type="journal article" date="2019" name="Nat. Ecol. Evol.">
        <title>Megaphylogeny resolves global patterns of mushroom evolution.</title>
        <authorList>
            <person name="Varga T."/>
            <person name="Krizsan K."/>
            <person name="Foldi C."/>
            <person name="Dima B."/>
            <person name="Sanchez-Garcia M."/>
            <person name="Sanchez-Ramirez S."/>
            <person name="Szollosi G.J."/>
            <person name="Szarkandi J.G."/>
            <person name="Papp V."/>
            <person name="Albert L."/>
            <person name="Andreopoulos W."/>
            <person name="Angelini C."/>
            <person name="Antonin V."/>
            <person name="Barry K.W."/>
            <person name="Bougher N.L."/>
            <person name="Buchanan P."/>
            <person name="Buyck B."/>
            <person name="Bense V."/>
            <person name="Catcheside P."/>
            <person name="Chovatia M."/>
            <person name="Cooper J."/>
            <person name="Damon W."/>
            <person name="Desjardin D."/>
            <person name="Finy P."/>
            <person name="Geml J."/>
            <person name="Haridas S."/>
            <person name="Hughes K."/>
            <person name="Justo A."/>
            <person name="Karasinski D."/>
            <person name="Kautmanova I."/>
            <person name="Kiss B."/>
            <person name="Kocsube S."/>
            <person name="Kotiranta H."/>
            <person name="LaButti K.M."/>
            <person name="Lechner B.E."/>
            <person name="Liimatainen K."/>
            <person name="Lipzen A."/>
            <person name="Lukacs Z."/>
            <person name="Mihaltcheva S."/>
            <person name="Morgado L.N."/>
            <person name="Niskanen T."/>
            <person name="Noordeloos M.E."/>
            <person name="Ohm R.A."/>
            <person name="Ortiz-Santana B."/>
            <person name="Ovrebo C."/>
            <person name="Racz N."/>
            <person name="Riley R."/>
            <person name="Savchenko A."/>
            <person name="Shiryaev A."/>
            <person name="Soop K."/>
            <person name="Spirin V."/>
            <person name="Szebenyi C."/>
            <person name="Tomsovsky M."/>
            <person name="Tulloss R.E."/>
            <person name="Uehling J."/>
            <person name="Grigoriev I.V."/>
            <person name="Vagvolgyi C."/>
            <person name="Papp T."/>
            <person name="Martin F.M."/>
            <person name="Miettinen O."/>
            <person name="Hibbett D.S."/>
            <person name="Nagy L.G."/>
        </authorList>
    </citation>
    <scope>NUCLEOTIDE SEQUENCE [LARGE SCALE GENOMIC DNA]</scope>
    <source>
        <strain evidence="3 4">CBS 166.37</strain>
    </source>
</reference>
<keyword evidence="1" id="KW-1133">Transmembrane helix</keyword>
<feature type="transmembrane region" description="Helical" evidence="1">
    <location>
        <begin position="225"/>
        <end position="246"/>
    </location>
</feature>
<evidence type="ECO:0000313" key="3">
    <source>
        <dbReference type="EMBL" id="TFK37070.1"/>
    </source>
</evidence>
<keyword evidence="1" id="KW-0812">Transmembrane</keyword>
<evidence type="ECO:0000256" key="1">
    <source>
        <dbReference type="SAM" id="Phobius"/>
    </source>
</evidence>
<feature type="domain" description="DUF6534" evidence="2">
    <location>
        <begin position="164"/>
        <end position="251"/>
    </location>
</feature>
<evidence type="ECO:0000313" key="4">
    <source>
        <dbReference type="Proteomes" id="UP000308652"/>
    </source>
</evidence>
<feature type="transmembrane region" description="Helical" evidence="1">
    <location>
        <begin position="159"/>
        <end position="179"/>
    </location>
</feature>
<dbReference type="InterPro" id="IPR045339">
    <property type="entry name" value="DUF6534"/>
</dbReference>
<feature type="transmembrane region" description="Helical" evidence="1">
    <location>
        <begin position="46"/>
        <end position="68"/>
    </location>
</feature>
<dbReference type="Proteomes" id="UP000308652">
    <property type="component" value="Unassembled WGS sequence"/>
</dbReference>
<gene>
    <name evidence="3" type="ORF">BDQ12DRAFT_221129</name>
</gene>